<reference evidence="2" key="1">
    <citation type="submission" date="2022-05" db="EMBL/GenBank/DDBJ databases">
        <title>The Musa troglodytarum L. genome provides insights into the mechanism of non-climacteric behaviour and enrichment of carotenoids.</title>
        <authorList>
            <person name="Wang J."/>
        </authorList>
    </citation>
    <scope>NUCLEOTIDE SEQUENCE</scope>
    <source>
        <tissue evidence="2">Leaf</tissue>
    </source>
</reference>
<evidence type="ECO:0000313" key="2">
    <source>
        <dbReference type="EMBL" id="URE34170.1"/>
    </source>
</evidence>
<sequence>MIHRRQVIFFPETDMHTFGSPLFVLHFLGAVGLNSANQHPVIRLPRCPPFLRSSRFPGGIRVQNFVGFRVWRMSPKPLDYESLNENVKKVAYASELQKEGKKIIFTKCWESSCSWSKATWHSLAKKRGSKTWSHLMGPSTKSSPLLGRTSRSSSCSTGIPKQQRQAPPTPTVGIRSQCSTVPSSGLDPGLPLSHYLTATPAKRDFFASRTVEAIDRFLRNAKPINFSQDDDLREDRHGRRLPLETFLGLGFRRS</sequence>
<feature type="compositionally biased region" description="Polar residues" evidence="1">
    <location>
        <begin position="174"/>
        <end position="183"/>
    </location>
</feature>
<name>A0A9E7HI88_9LILI</name>
<organism evidence="2 3">
    <name type="scientific">Musa troglodytarum</name>
    <name type="common">fe'i banana</name>
    <dbReference type="NCBI Taxonomy" id="320322"/>
    <lineage>
        <taxon>Eukaryota</taxon>
        <taxon>Viridiplantae</taxon>
        <taxon>Streptophyta</taxon>
        <taxon>Embryophyta</taxon>
        <taxon>Tracheophyta</taxon>
        <taxon>Spermatophyta</taxon>
        <taxon>Magnoliopsida</taxon>
        <taxon>Liliopsida</taxon>
        <taxon>Zingiberales</taxon>
        <taxon>Musaceae</taxon>
        <taxon>Musa</taxon>
    </lineage>
</organism>
<evidence type="ECO:0000256" key="1">
    <source>
        <dbReference type="SAM" id="MobiDB-lite"/>
    </source>
</evidence>
<keyword evidence="3" id="KW-1185">Reference proteome</keyword>
<protein>
    <submittedName>
        <fullName evidence="2">Uncharacterized protein</fullName>
    </submittedName>
</protein>
<evidence type="ECO:0000313" key="3">
    <source>
        <dbReference type="Proteomes" id="UP001055439"/>
    </source>
</evidence>
<feature type="compositionally biased region" description="Low complexity" evidence="1">
    <location>
        <begin position="145"/>
        <end position="158"/>
    </location>
</feature>
<accession>A0A9E7HI88</accession>
<proteinExistence type="predicted"/>
<gene>
    <name evidence="2" type="ORF">MUK42_17839</name>
</gene>
<dbReference type="AlphaFoldDB" id="A0A9E7HI88"/>
<feature type="region of interest" description="Disordered" evidence="1">
    <location>
        <begin position="131"/>
        <end position="183"/>
    </location>
</feature>
<dbReference type="EMBL" id="CP097510">
    <property type="protein sequence ID" value="URE34170.1"/>
    <property type="molecule type" value="Genomic_DNA"/>
</dbReference>
<dbReference type="Proteomes" id="UP001055439">
    <property type="component" value="Chromosome 8"/>
</dbReference>